<protein>
    <submittedName>
        <fullName evidence="2">Uncharacterized protein</fullName>
    </submittedName>
</protein>
<feature type="compositionally biased region" description="Low complexity" evidence="1">
    <location>
        <begin position="25"/>
        <end position="36"/>
    </location>
</feature>
<feature type="region of interest" description="Disordered" evidence="1">
    <location>
        <begin position="218"/>
        <end position="276"/>
    </location>
</feature>
<accession>A0A2T5M7M9</accession>
<dbReference type="Proteomes" id="UP000244073">
    <property type="component" value="Unassembled WGS sequence"/>
</dbReference>
<organism evidence="2 3">
    <name type="scientific">Aspergillus ochraceoroseus IBT 24754</name>
    <dbReference type="NCBI Taxonomy" id="1392256"/>
    <lineage>
        <taxon>Eukaryota</taxon>
        <taxon>Fungi</taxon>
        <taxon>Dikarya</taxon>
        <taxon>Ascomycota</taxon>
        <taxon>Pezizomycotina</taxon>
        <taxon>Eurotiomycetes</taxon>
        <taxon>Eurotiomycetidae</taxon>
        <taxon>Eurotiales</taxon>
        <taxon>Aspergillaceae</taxon>
        <taxon>Aspergillus</taxon>
        <taxon>Aspergillus subgen. Nidulantes</taxon>
    </lineage>
</organism>
<dbReference type="RefSeq" id="XP_040755919.1">
    <property type="nucleotide sequence ID" value="XM_040899149.1"/>
</dbReference>
<feature type="compositionally biased region" description="Polar residues" evidence="1">
    <location>
        <begin position="223"/>
        <end position="232"/>
    </location>
</feature>
<sequence>MSLLSDASMASDGSVDGELPPPYESDSSIYPSTLSSSPPPYESVVGAERDSDDESDSRTEVIWIGYSIRGLHLNPDAIQPASDSEPECGHIEDIMVYQPPPYPADGHTGYSEPSETGEESGKHRAPNTKFLPIYFRALCFLLFLRLFFLRFLLVCTCSSSDVTLHASNPPLDEKSCPASANDPLEQAIRANEKTYSPEPTYHDATVSLAFSFSSPGPELSHESLGSTSNARSRYSHHSPGPEEGPSHRSPGQSSNDVQSTAHNTTGSDPANQPGQYSLYDLETRSQSSMDCIRFHMNDILDLEYDADESNCMTGDEHEVSDEDSGNKRDLKGPAQRE</sequence>
<dbReference type="AlphaFoldDB" id="A0A2T5M7M9"/>
<evidence type="ECO:0000256" key="1">
    <source>
        <dbReference type="SAM" id="MobiDB-lite"/>
    </source>
</evidence>
<reference evidence="2 3" key="1">
    <citation type="journal article" date="2018" name="Proc. Natl. Acad. Sci. U.S.A.">
        <title>Linking secondary metabolites to gene clusters through genome sequencing of six diverse Aspergillus species.</title>
        <authorList>
            <person name="Kaerboelling I."/>
            <person name="Vesth T.C."/>
            <person name="Frisvad J.C."/>
            <person name="Nybo J.L."/>
            <person name="Theobald S."/>
            <person name="Kuo A."/>
            <person name="Bowyer P."/>
            <person name="Matsuda Y."/>
            <person name="Mondo S."/>
            <person name="Lyhne E.K."/>
            <person name="Kogle M.E."/>
            <person name="Clum A."/>
            <person name="Lipzen A."/>
            <person name="Salamov A."/>
            <person name="Ngan C.Y."/>
            <person name="Daum C."/>
            <person name="Chiniquy J."/>
            <person name="Barry K."/>
            <person name="LaButti K."/>
            <person name="Haridas S."/>
            <person name="Simmons B.A."/>
            <person name="Magnuson J.K."/>
            <person name="Mortensen U.H."/>
            <person name="Larsen T.O."/>
            <person name="Grigoriev I.V."/>
            <person name="Baker S.E."/>
            <person name="Andersen M.R."/>
        </authorList>
    </citation>
    <scope>NUCLEOTIDE SEQUENCE [LARGE SCALE GENOMIC DNA]</scope>
    <source>
        <strain evidence="2 3">IBT 24754</strain>
    </source>
</reference>
<feature type="compositionally biased region" description="Basic and acidic residues" evidence="1">
    <location>
        <begin position="324"/>
        <end position="337"/>
    </location>
</feature>
<name>A0A2T5M7M9_9EURO</name>
<dbReference type="VEuPathDB" id="FungiDB:P175DRAFT_0520437"/>
<feature type="region of interest" description="Disordered" evidence="1">
    <location>
        <begin position="1"/>
        <end position="56"/>
    </location>
</feature>
<feature type="compositionally biased region" description="Polar residues" evidence="1">
    <location>
        <begin position="249"/>
        <end position="275"/>
    </location>
</feature>
<feature type="region of interest" description="Disordered" evidence="1">
    <location>
        <begin position="99"/>
        <end position="124"/>
    </location>
</feature>
<proteinExistence type="predicted"/>
<comment type="caution">
    <text evidence="2">The sequence shown here is derived from an EMBL/GenBank/DDBJ whole genome shotgun (WGS) entry which is preliminary data.</text>
</comment>
<dbReference type="EMBL" id="MSFN02000001">
    <property type="protein sequence ID" value="PTU24527.1"/>
    <property type="molecule type" value="Genomic_DNA"/>
</dbReference>
<feature type="region of interest" description="Disordered" evidence="1">
    <location>
        <begin position="310"/>
        <end position="337"/>
    </location>
</feature>
<dbReference type="GeneID" id="63816031"/>
<evidence type="ECO:0000313" key="3">
    <source>
        <dbReference type="Proteomes" id="UP000244073"/>
    </source>
</evidence>
<evidence type="ECO:0000313" key="2">
    <source>
        <dbReference type="EMBL" id="PTU24527.1"/>
    </source>
</evidence>
<gene>
    <name evidence="2" type="ORF">P175DRAFT_0520437</name>
</gene>